<evidence type="ECO:0000256" key="6">
    <source>
        <dbReference type="ARBA" id="ARBA00022737"/>
    </source>
</evidence>
<protein>
    <recommendedName>
        <fullName evidence="11">ABC-type glutathione-S-conjugate transporter</fullName>
        <ecNumber evidence="11">7.6.2.3</ecNumber>
    </recommendedName>
</protein>
<dbReference type="SUPFAM" id="SSF90123">
    <property type="entry name" value="ABC transporter transmembrane region"/>
    <property type="match status" value="2"/>
</dbReference>
<evidence type="ECO:0000256" key="4">
    <source>
        <dbReference type="ARBA" id="ARBA00022554"/>
    </source>
</evidence>
<dbReference type="EMBL" id="CAXLJL010000711">
    <property type="protein sequence ID" value="CAL5140267.1"/>
    <property type="molecule type" value="Genomic_DNA"/>
</dbReference>
<evidence type="ECO:0000313" key="17">
    <source>
        <dbReference type="Proteomes" id="UP001497525"/>
    </source>
</evidence>
<dbReference type="GO" id="GO:0015431">
    <property type="term" value="F:ABC-type glutathione S-conjugate transporter activity"/>
    <property type="evidence" value="ECO:0007669"/>
    <property type="project" value="UniProtKB-EC"/>
</dbReference>
<feature type="transmembrane region" description="Helical" evidence="13">
    <location>
        <begin position="1174"/>
        <end position="1194"/>
    </location>
</feature>
<dbReference type="CDD" id="cd18603">
    <property type="entry name" value="ABC_6TM_MRP1_2_3_6_D2_like"/>
    <property type="match status" value="1"/>
</dbReference>
<evidence type="ECO:0000256" key="1">
    <source>
        <dbReference type="ARBA" id="ARBA00004128"/>
    </source>
</evidence>
<feature type="domain" description="ABC transporter" evidence="14">
    <location>
        <begin position="671"/>
        <end position="894"/>
    </location>
</feature>
<feature type="transmembrane region" description="Helical" evidence="13">
    <location>
        <begin position="1027"/>
        <end position="1050"/>
    </location>
</feature>
<sequence length="1593" mass="179129">MNYTPTYLPVLCGNHSVEWALWDRYQVWDTEKPNLTRCLQSTFMEWTPLIFFIVCLPLHLGKLWKRPSRSLSIRTFFRPLYASKQFFMLVLLTEAVLEIIFGFIKITENNYYASDLTKLVSSFVILIVWAVLLLTIHYGYTKSLVTSGTLFLFWLFELAVTTFHLETAIRGGGSQEVSLTTVRFTATLGLFLTHCFADVSKEKEIEWQEPGEETCSRSICPEERASFLSRMFFMWFTGPTLRGFRRPLQFEDLWLLRYKLRSSYILEKAERIWSRMFIRMNHRDPTSLLSGLALPSPKEKSEKKKSDPTIQTPSILLTLLFAFWRPLLIGAIIRLITDALIFLQPVMIGELINFIERADNKTTSDVRPTEGNFEWHGYFYAILFPIIGLIRTVFFHQQFHYAYTIGMNVRSAATGMIYRKALRLSGAARHTATTGEIVNLMSIDAQRLEDACNFLYMAFTAPLLIIVSLVMIFFKLKWAVLAGFLLAVLLIPFNAFIATKTKTIQHRLMKVKDERTKLLEQTLTGIKVLKMYAWEPAFQDAISKLRDKEVRYIRLMAYLNSIISVTSFCAPLFISLASFAVYVFIAADGTLDANQAFVSLSLFNVMAFPLSMLPRLVAMGAQARISLVRIQNFLMLPELQQSCLSDASEPGMNSHELNDLENLSSDSGMAVAIHDATFGWDSRRASLKNFNFSLPKGKLYVVTGPVGCGKSSLLMSLLNEMHRFRGFVEIRGSVAYVPQQAWCLNASVRENILFGRPMDRSFYRKVLRYCCLNDDLEQFPDGDMTEIGERGINLSGGQKQRISLARAVYQQADVFFLDDPLSAVDAHVANRLFKNLIGPKGLLKNATRVLVTHRLINLEEADKIFVLDRTVCTDKMVREHGSNSVECTNNSSLDGCLTKRTSAADDVPCETYISESGTFDELMKKNGPFAVFYKSYCAEQAMESDDLGEPTPARLVQTGSFGDYVAKLDEESVCDSDSLLASSTLSIRQNSISSTKVFGRMIKEEKSEENTISWGVIKAYIQAFGKLPALITTFGFCLFVGSVVASNYWLGLWSQSGSESKNKTTEEKLGLRDYYLGVYGAIGVIQVLCVFSKLIALAYGTARASKYLHLNLLKNILRAPSSFFDTTPSGRIVNRFSRDIDSIDLVIPHQMSIVFITVADVVSSFLLICLSVDYFAICLIPMTILFIGVQRLYIRTGRQLKRIDSVRRSPIYSHFQESLIGAASIRAYRKVQQFTAKANQLIDESQMARYPNIVCFRWLGVVVELLGHVITLITCCLAVALRYDIGPGKAGLAVTFCLRVANSLTFVIRSGSDLETSMVCVERIKEYSETPSEAPWRLPKKKMLESKWPSAGEVVLDHYSTRYRPGLDLVLKSINVRIKGGERVGVVGRTGAGKSSLTLGLFRLIEPADGRILIDGVDIGTIGLHDLRENLTIIPQDPVLFAGTLRFNLDPQAKRGDSELWEALEAAHLTDFVKEQKDGLLFGCAEGGANMSVGQRQLLCLARALLGHKQILILDEATAAVDMKTDELIQETIRTKFVGHTIITIAHRLATVLNYDRILVLKNGSVVEYDTPDHLLANQNSLFYSMAKEANVV</sequence>
<keyword evidence="7" id="KW-0547">Nucleotide-binding</keyword>
<keyword evidence="8" id="KW-0067">ATP-binding</keyword>
<feature type="transmembrane region" description="Helical" evidence="13">
    <location>
        <begin position="597"/>
        <end position="617"/>
    </location>
</feature>
<feature type="transmembrane region" description="Helical" evidence="13">
    <location>
        <begin position="46"/>
        <end position="64"/>
    </location>
</feature>
<evidence type="ECO:0000256" key="8">
    <source>
        <dbReference type="ARBA" id="ARBA00022840"/>
    </source>
</evidence>
<evidence type="ECO:0000256" key="5">
    <source>
        <dbReference type="ARBA" id="ARBA00022692"/>
    </source>
</evidence>
<evidence type="ECO:0000256" key="7">
    <source>
        <dbReference type="ARBA" id="ARBA00022741"/>
    </source>
</evidence>
<comment type="similarity">
    <text evidence="2">Belongs to the ABC transporter superfamily. ABCC family. Conjugate transporter (TC 3.A.1.208) subfamily.</text>
</comment>
<name>A0AAV2TVI7_CALDB</name>
<dbReference type="PROSITE" id="PS00211">
    <property type="entry name" value="ABC_TRANSPORTER_1"/>
    <property type="match status" value="2"/>
</dbReference>
<dbReference type="CDD" id="cd03250">
    <property type="entry name" value="ABCC_MRP_domain1"/>
    <property type="match status" value="1"/>
</dbReference>
<dbReference type="Proteomes" id="UP001497525">
    <property type="component" value="Unassembled WGS sequence"/>
</dbReference>
<dbReference type="SMART" id="SM00382">
    <property type="entry name" value="AAA"/>
    <property type="match status" value="2"/>
</dbReference>
<dbReference type="InterPro" id="IPR011527">
    <property type="entry name" value="ABC1_TM_dom"/>
</dbReference>
<dbReference type="Gene3D" id="3.40.50.300">
    <property type="entry name" value="P-loop containing nucleotide triphosphate hydrolases"/>
    <property type="match status" value="2"/>
</dbReference>
<evidence type="ECO:0000256" key="13">
    <source>
        <dbReference type="SAM" id="Phobius"/>
    </source>
</evidence>
<evidence type="ECO:0000256" key="12">
    <source>
        <dbReference type="ARBA" id="ARBA00047523"/>
    </source>
</evidence>
<dbReference type="FunFam" id="3.40.50.300:FF:000997">
    <property type="entry name" value="Multidrug resistance-associated protein 1"/>
    <property type="match status" value="1"/>
</dbReference>
<evidence type="ECO:0000256" key="9">
    <source>
        <dbReference type="ARBA" id="ARBA00022989"/>
    </source>
</evidence>
<comment type="caution">
    <text evidence="16">The sequence shown here is derived from an EMBL/GenBank/DDBJ whole genome shotgun (WGS) entry which is preliminary data.</text>
</comment>
<dbReference type="FunFam" id="1.20.1560.10:FF:000001">
    <property type="entry name" value="ATP-binding cassette subfamily C member 1"/>
    <property type="match status" value="1"/>
</dbReference>
<feature type="transmembrane region" description="Helical" evidence="13">
    <location>
        <begin position="454"/>
        <end position="474"/>
    </location>
</feature>
<feature type="transmembrane region" description="Helical" evidence="13">
    <location>
        <begin position="116"/>
        <end position="136"/>
    </location>
</feature>
<feature type="transmembrane region" description="Helical" evidence="13">
    <location>
        <begin position="377"/>
        <end position="394"/>
    </location>
</feature>
<dbReference type="Gene3D" id="1.20.1560.10">
    <property type="entry name" value="ABC transporter type 1, transmembrane domain"/>
    <property type="match status" value="2"/>
</dbReference>
<feature type="transmembrane region" description="Helical" evidence="13">
    <location>
        <begin position="1145"/>
        <end position="1168"/>
    </location>
</feature>
<feature type="domain" description="ABC transporter" evidence="14">
    <location>
        <begin position="1354"/>
        <end position="1588"/>
    </location>
</feature>
<dbReference type="GO" id="GO:0005774">
    <property type="term" value="C:vacuolar membrane"/>
    <property type="evidence" value="ECO:0007669"/>
    <property type="project" value="UniProtKB-SubCell"/>
</dbReference>
<gene>
    <name evidence="16" type="ORF">CDAUBV1_LOCUS15435</name>
</gene>
<evidence type="ECO:0000256" key="3">
    <source>
        <dbReference type="ARBA" id="ARBA00022448"/>
    </source>
</evidence>
<feature type="domain" description="ABC transmembrane type-1" evidence="15">
    <location>
        <begin position="328"/>
        <end position="622"/>
    </location>
</feature>
<keyword evidence="4" id="KW-0926">Vacuole</keyword>
<keyword evidence="10 13" id="KW-0472">Membrane</keyword>
<dbReference type="EC" id="7.6.2.3" evidence="11"/>
<dbReference type="Pfam" id="PF00005">
    <property type="entry name" value="ABC_tran"/>
    <property type="match status" value="2"/>
</dbReference>
<dbReference type="InterPro" id="IPR003439">
    <property type="entry name" value="ABC_transporter-like_ATP-bd"/>
</dbReference>
<keyword evidence="6" id="KW-0677">Repeat</keyword>
<dbReference type="GO" id="GO:0016887">
    <property type="term" value="F:ATP hydrolysis activity"/>
    <property type="evidence" value="ECO:0007669"/>
    <property type="project" value="InterPro"/>
</dbReference>
<dbReference type="GO" id="GO:0000323">
    <property type="term" value="C:lytic vacuole"/>
    <property type="evidence" value="ECO:0007669"/>
    <property type="project" value="UniProtKB-ARBA"/>
</dbReference>
<feature type="transmembrane region" description="Helical" evidence="13">
    <location>
        <begin position="314"/>
        <end position="337"/>
    </location>
</feature>
<keyword evidence="9 13" id="KW-1133">Transmembrane helix</keyword>
<feature type="transmembrane region" description="Helical" evidence="13">
    <location>
        <begin position="1256"/>
        <end position="1281"/>
    </location>
</feature>
<dbReference type="CDD" id="cd18595">
    <property type="entry name" value="ABC_6TM_MRP1_2_3_6_D1_like"/>
    <property type="match status" value="1"/>
</dbReference>
<feature type="domain" description="ABC transmembrane type-1" evidence="15">
    <location>
        <begin position="1030"/>
        <end position="1316"/>
    </location>
</feature>
<dbReference type="FunFam" id="1.20.1560.10:FF:000020">
    <property type="entry name" value="ABC metal ion transporter"/>
    <property type="match status" value="1"/>
</dbReference>
<comment type="catalytic activity">
    <reaction evidence="12">
        <text>leukotriene C4(in) + ATP + H2O = leukotriene C4(out) + ADP + phosphate + H(+)</text>
        <dbReference type="Rhea" id="RHEA:38963"/>
        <dbReference type="ChEBI" id="CHEBI:15377"/>
        <dbReference type="ChEBI" id="CHEBI:15378"/>
        <dbReference type="ChEBI" id="CHEBI:30616"/>
        <dbReference type="ChEBI" id="CHEBI:43474"/>
        <dbReference type="ChEBI" id="CHEBI:57973"/>
        <dbReference type="ChEBI" id="CHEBI:456216"/>
    </reaction>
    <physiologicalReaction direction="left-to-right" evidence="12">
        <dbReference type="Rhea" id="RHEA:38964"/>
    </physiologicalReaction>
</comment>
<dbReference type="InterPro" id="IPR036640">
    <property type="entry name" value="ABC1_TM_sf"/>
</dbReference>
<reference evidence="16" key="1">
    <citation type="submission" date="2024-06" db="EMBL/GenBank/DDBJ databases">
        <authorList>
            <person name="Liu X."/>
            <person name="Lenzi L."/>
            <person name="Haldenby T S."/>
            <person name="Uol C."/>
        </authorList>
    </citation>
    <scope>NUCLEOTIDE SEQUENCE</scope>
</reference>
<evidence type="ECO:0000313" key="16">
    <source>
        <dbReference type="EMBL" id="CAL5140267.1"/>
    </source>
</evidence>
<keyword evidence="5 13" id="KW-0812">Transmembrane</keyword>
<dbReference type="FunFam" id="3.40.50.300:FF:000074">
    <property type="entry name" value="Multidrug resistance-associated protein 5 isoform 1"/>
    <property type="match status" value="1"/>
</dbReference>
<evidence type="ECO:0000259" key="14">
    <source>
        <dbReference type="PROSITE" id="PS50893"/>
    </source>
</evidence>
<dbReference type="CDD" id="cd03244">
    <property type="entry name" value="ABCC_MRP_domain2"/>
    <property type="match status" value="1"/>
</dbReference>
<evidence type="ECO:0000256" key="2">
    <source>
        <dbReference type="ARBA" id="ARBA00009726"/>
    </source>
</evidence>
<feature type="transmembrane region" description="Helical" evidence="13">
    <location>
        <begin position="85"/>
        <end position="104"/>
    </location>
</feature>
<keyword evidence="3" id="KW-0813">Transport</keyword>
<feature type="transmembrane region" description="Helical" evidence="13">
    <location>
        <begin position="1074"/>
        <end position="1099"/>
    </location>
</feature>
<dbReference type="PROSITE" id="PS50929">
    <property type="entry name" value="ABC_TM1F"/>
    <property type="match status" value="2"/>
</dbReference>
<dbReference type="Pfam" id="PF24357">
    <property type="entry name" value="TMD0_ABC"/>
    <property type="match status" value="1"/>
</dbReference>
<dbReference type="PROSITE" id="PS50893">
    <property type="entry name" value="ABC_TRANSPORTER_2"/>
    <property type="match status" value="2"/>
</dbReference>
<evidence type="ECO:0000259" key="15">
    <source>
        <dbReference type="PROSITE" id="PS50929"/>
    </source>
</evidence>
<dbReference type="InterPro" id="IPR050173">
    <property type="entry name" value="ABC_transporter_C-like"/>
</dbReference>
<dbReference type="InterPro" id="IPR027417">
    <property type="entry name" value="P-loop_NTPase"/>
</dbReference>
<evidence type="ECO:0000256" key="10">
    <source>
        <dbReference type="ARBA" id="ARBA00023136"/>
    </source>
</evidence>
<dbReference type="Pfam" id="PF00664">
    <property type="entry name" value="ABC_membrane"/>
    <property type="match status" value="2"/>
</dbReference>
<feature type="transmembrane region" description="Helical" evidence="13">
    <location>
        <begin position="555"/>
        <end position="585"/>
    </location>
</feature>
<dbReference type="InterPro" id="IPR003593">
    <property type="entry name" value="AAA+_ATPase"/>
</dbReference>
<dbReference type="PANTHER" id="PTHR24223:SF443">
    <property type="entry name" value="MULTIDRUG-RESISTANCE LIKE PROTEIN 1, ISOFORM I"/>
    <property type="match status" value="1"/>
</dbReference>
<dbReference type="PANTHER" id="PTHR24223">
    <property type="entry name" value="ATP-BINDING CASSETTE SUB-FAMILY C"/>
    <property type="match status" value="1"/>
</dbReference>
<accession>A0AAV2TVI7</accession>
<feature type="transmembrane region" description="Helical" evidence="13">
    <location>
        <begin position="480"/>
        <end position="499"/>
    </location>
</feature>
<proteinExistence type="inferred from homology"/>
<comment type="subcellular location">
    <subcellularLocation>
        <location evidence="1">Vacuole membrane</location>
        <topology evidence="1">Multi-pass membrane protein</topology>
    </subcellularLocation>
</comment>
<evidence type="ECO:0000256" key="11">
    <source>
        <dbReference type="ARBA" id="ARBA00024220"/>
    </source>
</evidence>
<dbReference type="GO" id="GO:0005524">
    <property type="term" value="F:ATP binding"/>
    <property type="evidence" value="ECO:0007669"/>
    <property type="project" value="UniProtKB-KW"/>
</dbReference>
<dbReference type="InterPro" id="IPR056227">
    <property type="entry name" value="TMD0_ABC"/>
</dbReference>
<dbReference type="SUPFAM" id="SSF52540">
    <property type="entry name" value="P-loop containing nucleoside triphosphate hydrolases"/>
    <property type="match status" value="2"/>
</dbReference>
<dbReference type="InterPro" id="IPR017871">
    <property type="entry name" value="ABC_transporter-like_CS"/>
</dbReference>
<organism evidence="16 17">
    <name type="scientific">Calicophoron daubneyi</name>
    <name type="common">Rumen fluke</name>
    <name type="synonym">Paramphistomum daubneyi</name>
    <dbReference type="NCBI Taxonomy" id="300641"/>
    <lineage>
        <taxon>Eukaryota</taxon>
        <taxon>Metazoa</taxon>
        <taxon>Spiralia</taxon>
        <taxon>Lophotrochozoa</taxon>
        <taxon>Platyhelminthes</taxon>
        <taxon>Trematoda</taxon>
        <taxon>Digenea</taxon>
        <taxon>Plagiorchiida</taxon>
        <taxon>Pronocephalata</taxon>
        <taxon>Paramphistomoidea</taxon>
        <taxon>Paramphistomidae</taxon>
        <taxon>Calicophoron</taxon>
    </lineage>
</organism>